<protein>
    <submittedName>
        <fullName evidence="1">Uncharacterized protein</fullName>
    </submittedName>
</protein>
<name>A0ABD1WTM8_9LAMI</name>
<keyword evidence="2" id="KW-1185">Reference proteome</keyword>
<evidence type="ECO:0000313" key="1">
    <source>
        <dbReference type="EMBL" id="KAL2552820.1"/>
    </source>
</evidence>
<comment type="caution">
    <text evidence="1">The sequence shown here is derived from an EMBL/GenBank/DDBJ whole genome shotgun (WGS) entry which is preliminary data.</text>
</comment>
<proteinExistence type="predicted"/>
<gene>
    <name evidence="1" type="ORF">Fot_06439</name>
</gene>
<dbReference type="EMBL" id="JBFOLJ010000002">
    <property type="protein sequence ID" value="KAL2552820.1"/>
    <property type="molecule type" value="Genomic_DNA"/>
</dbReference>
<organism evidence="1 2">
    <name type="scientific">Forsythia ovata</name>
    <dbReference type="NCBI Taxonomy" id="205694"/>
    <lineage>
        <taxon>Eukaryota</taxon>
        <taxon>Viridiplantae</taxon>
        <taxon>Streptophyta</taxon>
        <taxon>Embryophyta</taxon>
        <taxon>Tracheophyta</taxon>
        <taxon>Spermatophyta</taxon>
        <taxon>Magnoliopsida</taxon>
        <taxon>eudicotyledons</taxon>
        <taxon>Gunneridae</taxon>
        <taxon>Pentapetalae</taxon>
        <taxon>asterids</taxon>
        <taxon>lamiids</taxon>
        <taxon>Lamiales</taxon>
        <taxon>Oleaceae</taxon>
        <taxon>Forsythieae</taxon>
        <taxon>Forsythia</taxon>
    </lineage>
</organism>
<dbReference type="Proteomes" id="UP001604277">
    <property type="component" value="Unassembled WGS sequence"/>
</dbReference>
<dbReference type="AlphaFoldDB" id="A0ABD1WTM8"/>
<reference evidence="2" key="1">
    <citation type="submission" date="2024-07" db="EMBL/GenBank/DDBJ databases">
        <title>Two chromosome-level genome assemblies of Korean endemic species Abeliophyllum distichum and Forsythia ovata (Oleaceae).</title>
        <authorList>
            <person name="Jang H."/>
        </authorList>
    </citation>
    <scope>NUCLEOTIDE SEQUENCE [LARGE SCALE GENOMIC DNA]</scope>
</reference>
<accession>A0ABD1WTM8</accession>
<sequence length="130" mass="14634">MFTSPQWGRSSPPLSTWHVSIGPLHSGEDLSSPTVYMACFHWQVTWHVSIGKLANGNMPCRQWGKINLLHCGEENIFYKFNAQMLHTLMPQGYATVFVAKFFGRAGLMSFLSAIPVNQRHGINCNFSMLS</sequence>
<evidence type="ECO:0000313" key="2">
    <source>
        <dbReference type="Proteomes" id="UP001604277"/>
    </source>
</evidence>